<evidence type="ECO:0000313" key="10">
    <source>
        <dbReference type="Proteomes" id="UP001420932"/>
    </source>
</evidence>
<name>A0AAP0KET9_9MAGN</name>
<feature type="region of interest" description="Disordered" evidence="7">
    <location>
        <begin position="94"/>
        <end position="153"/>
    </location>
</feature>
<dbReference type="Proteomes" id="UP001420932">
    <property type="component" value="Unassembled WGS sequence"/>
</dbReference>
<dbReference type="CDD" id="cd14702">
    <property type="entry name" value="bZIP_plant_GBF1"/>
    <property type="match status" value="1"/>
</dbReference>
<dbReference type="PROSITE" id="PS00036">
    <property type="entry name" value="BZIP_BASIC"/>
    <property type="match status" value="1"/>
</dbReference>
<dbReference type="InterPro" id="IPR004827">
    <property type="entry name" value="bZIP"/>
</dbReference>
<evidence type="ECO:0000256" key="3">
    <source>
        <dbReference type="ARBA" id="ARBA00023015"/>
    </source>
</evidence>
<dbReference type="AlphaFoldDB" id="A0AAP0KET9"/>
<organism evidence="9 10">
    <name type="scientific">Stephania yunnanensis</name>
    <dbReference type="NCBI Taxonomy" id="152371"/>
    <lineage>
        <taxon>Eukaryota</taxon>
        <taxon>Viridiplantae</taxon>
        <taxon>Streptophyta</taxon>
        <taxon>Embryophyta</taxon>
        <taxon>Tracheophyta</taxon>
        <taxon>Spermatophyta</taxon>
        <taxon>Magnoliopsida</taxon>
        <taxon>Ranunculales</taxon>
        <taxon>Menispermaceae</taxon>
        <taxon>Menispermoideae</taxon>
        <taxon>Cissampelideae</taxon>
        <taxon>Stephania</taxon>
    </lineage>
</organism>
<evidence type="ECO:0000259" key="8">
    <source>
        <dbReference type="PROSITE" id="PS00036"/>
    </source>
</evidence>
<evidence type="ECO:0000256" key="5">
    <source>
        <dbReference type="ARBA" id="ARBA00023163"/>
    </source>
</evidence>
<evidence type="ECO:0000313" key="9">
    <source>
        <dbReference type="EMBL" id="KAK9151227.1"/>
    </source>
</evidence>
<dbReference type="InterPro" id="IPR044827">
    <property type="entry name" value="GBF-like"/>
</dbReference>
<proteinExistence type="inferred from homology"/>
<comment type="subcellular location">
    <subcellularLocation>
        <location evidence="1">Nucleus</location>
    </subcellularLocation>
</comment>
<keyword evidence="5" id="KW-0804">Transcription</keyword>
<keyword evidence="4" id="KW-0238">DNA-binding</keyword>
<keyword evidence="3" id="KW-0805">Transcription regulation</keyword>
<dbReference type="GO" id="GO:0043565">
    <property type="term" value="F:sequence-specific DNA binding"/>
    <property type="evidence" value="ECO:0007669"/>
    <property type="project" value="InterPro"/>
</dbReference>
<evidence type="ECO:0000256" key="4">
    <source>
        <dbReference type="ARBA" id="ARBA00023125"/>
    </source>
</evidence>
<keyword evidence="6" id="KW-0539">Nucleus</keyword>
<sequence length="300" mass="33047">MNTKISQTSIIQPLSTGIVKTSFGDNKTWSLRALGAVKMKSLNFLKMARRGSLLLSQSLRGAGRKFIPANSHEANFFAPRPTLEDIRKSGNTCGLRHSNKLEDEGSNPIINKRPPIYRKSELTSGSLLHSENDGPGTGARAQRSRTRLGDPPSSVDDLLGILDAYYGGGGGGGSGGGGATQPFFPSPIASSTNPHPYLWGNQDERELKKLKRKQSNRESARRSRLRKQIRITASIQVRKVVYGNATAYEQDSRLGFLTRKTRTQKSPDTHVFRQAYTNGNECGWSVISYLPKRVDFLVLN</sequence>
<dbReference type="GO" id="GO:0003700">
    <property type="term" value="F:DNA-binding transcription factor activity"/>
    <property type="evidence" value="ECO:0007669"/>
    <property type="project" value="InterPro"/>
</dbReference>
<dbReference type="GO" id="GO:0005634">
    <property type="term" value="C:nucleus"/>
    <property type="evidence" value="ECO:0007669"/>
    <property type="project" value="UniProtKB-SubCell"/>
</dbReference>
<reference evidence="9 10" key="1">
    <citation type="submission" date="2024-01" db="EMBL/GenBank/DDBJ databases">
        <title>Genome assemblies of Stephania.</title>
        <authorList>
            <person name="Yang L."/>
        </authorList>
    </citation>
    <scope>NUCLEOTIDE SEQUENCE [LARGE SCALE GENOMIC DNA]</scope>
    <source>
        <strain evidence="9">YNDBR</strain>
        <tissue evidence="9">Leaf</tissue>
    </source>
</reference>
<comment type="similarity">
    <text evidence="2">Belongs to the bZIP family.</text>
</comment>
<feature type="region of interest" description="Disordered" evidence="7">
    <location>
        <begin position="173"/>
        <end position="197"/>
    </location>
</feature>
<evidence type="ECO:0000256" key="1">
    <source>
        <dbReference type="ARBA" id="ARBA00004123"/>
    </source>
</evidence>
<evidence type="ECO:0000256" key="2">
    <source>
        <dbReference type="ARBA" id="ARBA00007163"/>
    </source>
</evidence>
<keyword evidence="10" id="KW-1185">Reference proteome</keyword>
<evidence type="ECO:0000256" key="6">
    <source>
        <dbReference type="ARBA" id="ARBA00023242"/>
    </source>
</evidence>
<dbReference type="EMBL" id="JBBNAF010000004">
    <property type="protein sequence ID" value="KAK9151227.1"/>
    <property type="molecule type" value="Genomic_DNA"/>
</dbReference>
<dbReference type="PANTHER" id="PTHR45967:SF20">
    <property type="entry name" value="G-BOX-BINDING FACTOR 1"/>
    <property type="match status" value="1"/>
</dbReference>
<protein>
    <recommendedName>
        <fullName evidence="8">BZIP domain-containing protein</fullName>
    </recommendedName>
</protein>
<dbReference type="InterPro" id="IPR045314">
    <property type="entry name" value="bZIP_plant_GBF1"/>
</dbReference>
<dbReference type="Pfam" id="PF00170">
    <property type="entry name" value="bZIP_1"/>
    <property type="match status" value="1"/>
</dbReference>
<comment type="caution">
    <text evidence="9">The sequence shown here is derived from an EMBL/GenBank/DDBJ whole genome shotgun (WGS) entry which is preliminary data.</text>
</comment>
<dbReference type="PANTHER" id="PTHR45967">
    <property type="entry name" value="G-BOX-BINDING FACTOR 3-RELATED"/>
    <property type="match status" value="1"/>
</dbReference>
<gene>
    <name evidence="9" type="ORF">Syun_009536</name>
</gene>
<accession>A0AAP0KET9</accession>
<feature type="domain" description="BZIP" evidence="8">
    <location>
        <begin position="211"/>
        <end position="226"/>
    </location>
</feature>
<evidence type="ECO:0000256" key="7">
    <source>
        <dbReference type="SAM" id="MobiDB-lite"/>
    </source>
</evidence>